<dbReference type="SUPFAM" id="SSF46894">
    <property type="entry name" value="C-terminal effector domain of the bipartite response regulators"/>
    <property type="match status" value="1"/>
</dbReference>
<dbReference type="SMART" id="SM00421">
    <property type="entry name" value="HTH_LUXR"/>
    <property type="match status" value="1"/>
</dbReference>
<dbReference type="InterPro" id="IPR000792">
    <property type="entry name" value="Tscrpt_reg_LuxR_C"/>
</dbReference>
<sequence>MAGVWQIVDRPAEFGAVRSALTGNESCGVVLVGAAGVGKTTLARTVTESLRSPVHWVASTESSRSIPLGVFAHLVGSTGSRDATALLATARESLVSQGNNNIVGVDDAHLLDELSATLLHQIAVDRTGRILATIRTGEPVPDAVTSLWKDGYLHRIELKPFTKEQSVALIESVIGGRLEGLSADLMWESSGGNPLFLRHLVEGSIDAGTLKKVGDVWQLRGPTAVPTGLVELLDTRLDSAGEDVIGALKLLALCEPLDIDALTELAGEAAVDDAETRGLIRCVPNGHTLNARFSHPLVGDVVRSRIGQAASRRLKGRIVEVLRRREMDSAASRIRMAQLSIESDQSVDDSLLITAAKDAVYLSNLPLGERLARAAFERSGTVQAGELLSRALLWQGKPAESEAVLARFNPDELDELQLVQWGVPRASRLFWSLGEVDRAHEAMSLVRERIQHPSLQLFAAAAAAAMAVHENKIEQGIAEALTVLEDSRSPNQAVEFAAFAAGMAMPVAGRGNEFEPIAARCRAELSSTDGMIRVMVRYCDVLALTHTGQLDLADQRAADYANFSSVGQFLAWAIAKIMAGVVATARGDFPETIQSIEQALAALNAENSLPWQLPGRLLLARAYAALGRTGEAERVLTDAAEHSGPSMAVHEPQRLISRSWLAAASGMERHAAELARAAADNAAHSGQYAIEAEALHHATRFGDRTTAARLAELTDVVYGPVVGLLARHAAAFAAGDAAALDSVSADFEQAGLLLAAADAAAQAASLHDAAGDRRRTNESGANALRLAEKCGGATTPAIKAAARPLPLTPREREIAELVAAGLSNREVAEQLTLSVRTVEGHVYRACFKLDVADRDELAKLIKKRS</sequence>
<dbReference type="Proteomes" id="UP000078396">
    <property type="component" value="Unassembled WGS sequence"/>
</dbReference>
<dbReference type="PROSITE" id="PS00622">
    <property type="entry name" value="HTH_LUXR_1"/>
    <property type="match status" value="1"/>
</dbReference>
<dbReference type="OrthoDB" id="3197423at2"/>
<accession>A0A178LWL4</accession>
<evidence type="ECO:0000313" key="5">
    <source>
        <dbReference type="EMBL" id="OAN38728.1"/>
    </source>
</evidence>
<dbReference type="InterPro" id="IPR036388">
    <property type="entry name" value="WH-like_DNA-bd_sf"/>
</dbReference>
<evidence type="ECO:0000259" key="4">
    <source>
        <dbReference type="PROSITE" id="PS50043"/>
    </source>
</evidence>
<dbReference type="GO" id="GO:0003677">
    <property type="term" value="F:DNA binding"/>
    <property type="evidence" value="ECO:0007669"/>
    <property type="project" value="UniProtKB-KW"/>
</dbReference>
<keyword evidence="2" id="KW-0238">DNA-binding</keyword>
<dbReference type="PANTHER" id="PTHR44688">
    <property type="entry name" value="DNA-BINDING TRANSCRIPTIONAL ACTIVATOR DEVR_DOSR"/>
    <property type="match status" value="1"/>
</dbReference>
<protein>
    <submittedName>
        <fullName evidence="5">Helix-turn-helix transcriptional regulator</fullName>
    </submittedName>
</protein>
<comment type="caution">
    <text evidence="5">The sequence shown here is derived from an EMBL/GenBank/DDBJ whole genome shotgun (WGS) entry which is preliminary data.</text>
</comment>
<dbReference type="InterPro" id="IPR027417">
    <property type="entry name" value="P-loop_NTPase"/>
</dbReference>
<gene>
    <name evidence="5" type="ORF">A4X20_05370</name>
</gene>
<dbReference type="InterPro" id="IPR011990">
    <property type="entry name" value="TPR-like_helical_dom_sf"/>
</dbReference>
<dbReference type="PRINTS" id="PR00038">
    <property type="entry name" value="HTHLUXR"/>
</dbReference>
<evidence type="ECO:0000313" key="6">
    <source>
        <dbReference type="Proteomes" id="UP000078396"/>
    </source>
</evidence>
<proteinExistence type="predicted"/>
<dbReference type="InterPro" id="IPR049945">
    <property type="entry name" value="AAA_22"/>
</dbReference>
<dbReference type="eggNOG" id="COG2909">
    <property type="taxonomic scope" value="Bacteria"/>
</dbReference>
<dbReference type="PANTHER" id="PTHR44688:SF16">
    <property type="entry name" value="DNA-BINDING TRANSCRIPTIONAL ACTIVATOR DEVR_DOSR"/>
    <property type="match status" value="1"/>
</dbReference>
<dbReference type="Pfam" id="PF13401">
    <property type="entry name" value="AAA_22"/>
    <property type="match status" value="1"/>
</dbReference>
<dbReference type="Gene3D" id="3.40.50.300">
    <property type="entry name" value="P-loop containing nucleotide triphosphate hydrolases"/>
    <property type="match status" value="1"/>
</dbReference>
<dbReference type="STRING" id="912594.AWC12_20825"/>
<dbReference type="EMBL" id="LWCS01000021">
    <property type="protein sequence ID" value="OAN38728.1"/>
    <property type="molecule type" value="Genomic_DNA"/>
</dbReference>
<reference evidence="5 6" key="1">
    <citation type="submission" date="2016-04" db="EMBL/GenBank/DDBJ databases">
        <title>Draft Genome Sequences of Staphylococcus capitis Strain H36, S. capitis Strain H65, S. cohnii Strain H62, S. hominis Strain H69, Mycobacterium iranicum Strain H39, Plantibacter sp. Strain H53, Pseudomonas oryzihabitans Strain H72, and Microbacterium sp. Strain H83, isolated from residential settings.</title>
        <authorList>
            <person name="Lymperopoulou D."/>
            <person name="Adams R.I."/>
            <person name="Lindow S."/>
            <person name="Coil D.A."/>
            <person name="Jospin G."/>
            <person name="Eisen J.A."/>
        </authorList>
    </citation>
    <scope>NUCLEOTIDE SEQUENCE [LARGE SCALE GENOMIC DNA]</scope>
    <source>
        <strain evidence="5 6">H39</strain>
    </source>
</reference>
<evidence type="ECO:0000256" key="3">
    <source>
        <dbReference type="ARBA" id="ARBA00023163"/>
    </source>
</evidence>
<dbReference type="PROSITE" id="PS50043">
    <property type="entry name" value="HTH_LUXR_2"/>
    <property type="match status" value="1"/>
</dbReference>
<dbReference type="Pfam" id="PF00196">
    <property type="entry name" value="GerE"/>
    <property type="match status" value="1"/>
</dbReference>
<dbReference type="InterPro" id="IPR016032">
    <property type="entry name" value="Sig_transdc_resp-reg_C-effctor"/>
</dbReference>
<dbReference type="AlphaFoldDB" id="A0A178LWL4"/>
<dbReference type="SUPFAM" id="SSF52540">
    <property type="entry name" value="P-loop containing nucleoside triphosphate hydrolases"/>
    <property type="match status" value="1"/>
</dbReference>
<feature type="domain" description="HTH luxR-type" evidence="4">
    <location>
        <begin position="800"/>
        <end position="865"/>
    </location>
</feature>
<dbReference type="CDD" id="cd06170">
    <property type="entry name" value="LuxR_C_like"/>
    <property type="match status" value="1"/>
</dbReference>
<keyword evidence="3" id="KW-0804">Transcription</keyword>
<dbReference type="GO" id="GO:0016887">
    <property type="term" value="F:ATP hydrolysis activity"/>
    <property type="evidence" value="ECO:0007669"/>
    <property type="project" value="InterPro"/>
</dbReference>
<dbReference type="SUPFAM" id="SSF48452">
    <property type="entry name" value="TPR-like"/>
    <property type="match status" value="1"/>
</dbReference>
<dbReference type="Gene3D" id="1.10.10.10">
    <property type="entry name" value="Winged helix-like DNA-binding domain superfamily/Winged helix DNA-binding domain"/>
    <property type="match status" value="1"/>
</dbReference>
<keyword evidence="1" id="KW-0805">Transcription regulation</keyword>
<evidence type="ECO:0000256" key="2">
    <source>
        <dbReference type="ARBA" id="ARBA00023125"/>
    </source>
</evidence>
<organism evidence="5 6">
    <name type="scientific">Mycolicibacterium iranicum</name>
    <name type="common">Mycobacterium iranicum</name>
    <dbReference type="NCBI Taxonomy" id="912594"/>
    <lineage>
        <taxon>Bacteria</taxon>
        <taxon>Bacillati</taxon>
        <taxon>Actinomycetota</taxon>
        <taxon>Actinomycetes</taxon>
        <taxon>Mycobacteriales</taxon>
        <taxon>Mycobacteriaceae</taxon>
        <taxon>Mycolicibacterium</taxon>
    </lineage>
</organism>
<evidence type="ECO:0000256" key="1">
    <source>
        <dbReference type="ARBA" id="ARBA00023015"/>
    </source>
</evidence>
<dbReference type="RefSeq" id="WP_064281885.1">
    <property type="nucleotide sequence ID" value="NZ_LWCS01000021.1"/>
</dbReference>
<name>A0A178LWL4_MYCIR</name>
<dbReference type="GO" id="GO:0006355">
    <property type="term" value="P:regulation of DNA-templated transcription"/>
    <property type="evidence" value="ECO:0007669"/>
    <property type="project" value="InterPro"/>
</dbReference>